<dbReference type="NCBIfam" id="TIGR01730">
    <property type="entry name" value="RND_mfp"/>
    <property type="match status" value="1"/>
</dbReference>
<dbReference type="SUPFAM" id="SSF111369">
    <property type="entry name" value="HlyD-like secretion proteins"/>
    <property type="match status" value="1"/>
</dbReference>
<keyword evidence="5" id="KW-0812">Transmembrane</keyword>
<feature type="coiled-coil region" evidence="3">
    <location>
        <begin position="202"/>
        <end position="229"/>
    </location>
</feature>
<dbReference type="InterPro" id="IPR058792">
    <property type="entry name" value="Beta-barrel_RND_2"/>
</dbReference>
<dbReference type="EMBL" id="JAPFQI010000005">
    <property type="protein sequence ID" value="MCW8085797.1"/>
    <property type="molecule type" value="Genomic_DNA"/>
</dbReference>
<protein>
    <submittedName>
        <fullName evidence="9">Efflux RND transporter periplasmic adaptor subunit</fullName>
    </submittedName>
</protein>
<feature type="domain" description="CzcB-like barrel-sandwich hybrid" evidence="8">
    <location>
        <begin position="120"/>
        <end position="280"/>
    </location>
</feature>
<sequence length="433" mass="46586">MNVIHSEAPKAETRAATPVPAEMPAEATQAPRRRGLWLWGLAALVAAGGGWFALEGRREAAVAVPAEAAPRPPAGEFRLSEGETRSLRIEPVAARAFRPERVAEGRITVNEDRSTPLLSPYTGRVTRVFARPGERVEEGAPLYEIETPDVTGAANDLLSALENVGKTRVALEQARREQTRQQSLLSARATSQREVEQANLAFAGAGADLRSAEAQLEAARDKLRVLGRSRAEITEIERTRQVSGVVTVRAPLGGTVTQRRVAPGQWLSGGGGDPVFTLSDLSSMWLVAAVREMDVPLIREGQPVEVTVSALPGRRFDARIVRMNPGLDASTRRLTVMAEVQDPERVLKSEMFATFRIAVGEAAEAPAVPASAVIFRGSDAFVWTAQDGGRFSQRRVGLGIRQGELIQVTDGLSAGERIVTGGALFIDRAARID</sequence>
<gene>
    <name evidence="9" type="ORF">OF850_09190</name>
</gene>
<evidence type="ECO:0000256" key="2">
    <source>
        <dbReference type="ARBA" id="ARBA00022448"/>
    </source>
</evidence>
<keyword evidence="2" id="KW-0813">Transport</keyword>
<keyword evidence="5" id="KW-0472">Membrane</keyword>
<keyword evidence="10" id="KW-1185">Reference proteome</keyword>
<evidence type="ECO:0000256" key="1">
    <source>
        <dbReference type="ARBA" id="ARBA00009477"/>
    </source>
</evidence>
<comment type="similarity">
    <text evidence="1">Belongs to the membrane fusion protein (MFP) (TC 8.A.1) family.</text>
</comment>
<proteinExistence type="inferred from homology"/>
<dbReference type="InterPro" id="IPR058647">
    <property type="entry name" value="BSH_CzcB-like"/>
</dbReference>
<evidence type="ECO:0000256" key="5">
    <source>
        <dbReference type="SAM" id="Phobius"/>
    </source>
</evidence>
<dbReference type="Proteomes" id="UP001526430">
    <property type="component" value="Unassembled WGS sequence"/>
</dbReference>
<evidence type="ECO:0000259" key="8">
    <source>
        <dbReference type="Pfam" id="PF25973"/>
    </source>
</evidence>
<feature type="domain" description="Multidrug resistance protein MdtA-like C-terminal permuted SH3" evidence="7">
    <location>
        <begin position="368"/>
        <end position="423"/>
    </location>
</feature>
<evidence type="ECO:0000256" key="3">
    <source>
        <dbReference type="SAM" id="Coils"/>
    </source>
</evidence>
<evidence type="ECO:0000313" key="9">
    <source>
        <dbReference type="EMBL" id="MCW8085797.1"/>
    </source>
</evidence>
<keyword evidence="3" id="KW-0175">Coiled coil</keyword>
<feature type="transmembrane region" description="Helical" evidence="5">
    <location>
        <begin position="36"/>
        <end position="54"/>
    </location>
</feature>
<dbReference type="Gene3D" id="2.40.30.170">
    <property type="match status" value="1"/>
</dbReference>
<keyword evidence="5" id="KW-1133">Transmembrane helix</keyword>
<dbReference type="Gene3D" id="1.10.287.470">
    <property type="entry name" value="Helix hairpin bin"/>
    <property type="match status" value="1"/>
</dbReference>
<evidence type="ECO:0000313" key="10">
    <source>
        <dbReference type="Proteomes" id="UP001526430"/>
    </source>
</evidence>
<dbReference type="PANTHER" id="PTHR30097:SF15">
    <property type="entry name" value="CATION EFFLUX SYSTEM PROTEIN CUSB"/>
    <property type="match status" value="1"/>
</dbReference>
<feature type="domain" description="CusB-like beta-barrel" evidence="6">
    <location>
        <begin position="284"/>
        <end position="358"/>
    </location>
</feature>
<evidence type="ECO:0000259" key="6">
    <source>
        <dbReference type="Pfam" id="PF25954"/>
    </source>
</evidence>
<name>A0ABT3NUF8_9PROT</name>
<dbReference type="RefSeq" id="WP_301589749.1">
    <property type="nucleotide sequence ID" value="NZ_JAPFQI010000005.1"/>
</dbReference>
<organism evidence="9 10">
    <name type="scientific">Sabulicella glaciei</name>
    <dbReference type="NCBI Taxonomy" id="2984948"/>
    <lineage>
        <taxon>Bacteria</taxon>
        <taxon>Pseudomonadati</taxon>
        <taxon>Pseudomonadota</taxon>
        <taxon>Alphaproteobacteria</taxon>
        <taxon>Acetobacterales</taxon>
        <taxon>Acetobacteraceae</taxon>
        <taxon>Sabulicella</taxon>
    </lineage>
</organism>
<evidence type="ECO:0000256" key="4">
    <source>
        <dbReference type="SAM" id="MobiDB-lite"/>
    </source>
</evidence>
<reference evidence="9 10" key="1">
    <citation type="submission" date="2022-10" db="EMBL/GenBank/DDBJ databases">
        <title>Roseococcus glaciei nov., sp. nov., isolated from glacier.</title>
        <authorList>
            <person name="Liu Q."/>
            <person name="Xin Y.-H."/>
        </authorList>
    </citation>
    <scope>NUCLEOTIDE SEQUENCE [LARGE SCALE GENOMIC DNA]</scope>
    <source>
        <strain evidence="9 10">MDT2-1-1</strain>
    </source>
</reference>
<dbReference type="Gene3D" id="2.40.420.20">
    <property type="match status" value="1"/>
</dbReference>
<dbReference type="Pfam" id="PF25967">
    <property type="entry name" value="RND-MFP_C"/>
    <property type="match status" value="1"/>
</dbReference>
<evidence type="ECO:0000259" key="7">
    <source>
        <dbReference type="Pfam" id="PF25967"/>
    </source>
</evidence>
<dbReference type="InterPro" id="IPR058627">
    <property type="entry name" value="MdtA-like_C"/>
</dbReference>
<dbReference type="InterPro" id="IPR006143">
    <property type="entry name" value="RND_pump_MFP"/>
</dbReference>
<dbReference type="Pfam" id="PF25954">
    <property type="entry name" value="Beta-barrel_RND_2"/>
    <property type="match status" value="1"/>
</dbReference>
<dbReference type="Gene3D" id="2.40.50.100">
    <property type="match status" value="1"/>
</dbReference>
<dbReference type="Pfam" id="PF25973">
    <property type="entry name" value="BSH_CzcB"/>
    <property type="match status" value="1"/>
</dbReference>
<feature type="region of interest" description="Disordered" evidence="4">
    <location>
        <begin position="1"/>
        <end position="26"/>
    </location>
</feature>
<dbReference type="PANTHER" id="PTHR30097">
    <property type="entry name" value="CATION EFFLUX SYSTEM PROTEIN CUSB"/>
    <property type="match status" value="1"/>
</dbReference>
<accession>A0ABT3NUF8</accession>
<dbReference type="InterPro" id="IPR051909">
    <property type="entry name" value="MFP_Cation_Efflux"/>
</dbReference>
<comment type="caution">
    <text evidence="9">The sequence shown here is derived from an EMBL/GenBank/DDBJ whole genome shotgun (WGS) entry which is preliminary data.</text>
</comment>